<dbReference type="PATRIC" id="fig|1158610.3.peg.2563"/>
<dbReference type="RefSeq" id="WP_010769221.1">
    <property type="nucleotide sequence ID" value="NZ_ASWE01000001.1"/>
</dbReference>
<dbReference type="HOGENOM" id="CLU_066192_44_1_9"/>
<dbReference type="OrthoDB" id="6386941at2"/>
<dbReference type="PROSITE" id="PS50943">
    <property type="entry name" value="HTH_CROC1"/>
    <property type="match status" value="1"/>
</dbReference>
<accession>R3W3I6</accession>
<keyword evidence="1" id="KW-0238">DNA-binding</keyword>
<dbReference type="Pfam" id="PF01381">
    <property type="entry name" value="HTH_3"/>
    <property type="match status" value="1"/>
</dbReference>
<evidence type="ECO:0000256" key="1">
    <source>
        <dbReference type="ARBA" id="ARBA00023125"/>
    </source>
</evidence>
<dbReference type="Gene3D" id="1.10.260.40">
    <property type="entry name" value="lambda repressor-like DNA-binding domains"/>
    <property type="match status" value="1"/>
</dbReference>
<sequence>MASLQTNLKEHRLNKGLSQAELAALVEVRRETIIRLEKGKYNPSLKLAYDLAHYFQLPIESLFWYD</sequence>
<comment type="caution">
    <text evidence="3">The sequence shown here is derived from an EMBL/GenBank/DDBJ whole genome shotgun (WGS) entry which is preliminary data.</text>
</comment>
<proteinExistence type="predicted"/>
<dbReference type="PANTHER" id="PTHR46558:SF7">
    <property type="entry name" value="TRANSCRIPTIONAL REGULATOR"/>
    <property type="match status" value="1"/>
</dbReference>
<organism evidence="3 4">
    <name type="scientific">Enterococcus phoeniculicola ATCC BAA-412</name>
    <dbReference type="NCBI Taxonomy" id="1158610"/>
    <lineage>
        <taxon>Bacteria</taxon>
        <taxon>Bacillati</taxon>
        <taxon>Bacillota</taxon>
        <taxon>Bacilli</taxon>
        <taxon>Lactobacillales</taxon>
        <taxon>Enterococcaceae</taxon>
        <taxon>Enterococcus</taxon>
    </lineage>
</organism>
<evidence type="ECO:0000259" key="2">
    <source>
        <dbReference type="PROSITE" id="PS50943"/>
    </source>
</evidence>
<dbReference type="EMBL" id="AJAT01000017">
    <property type="protein sequence ID" value="EOL42232.1"/>
    <property type="molecule type" value="Genomic_DNA"/>
</dbReference>
<reference evidence="3 4" key="1">
    <citation type="submission" date="2013-02" db="EMBL/GenBank/DDBJ databases">
        <title>The Genome Sequence of Enterococcus phoeniculicola BAA-412.</title>
        <authorList>
            <consortium name="The Broad Institute Genome Sequencing Platform"/>
            <consortium name="The Broad Institute Genome Sequencing Center for Infectious Disease"/>
            <person name="Earl A.M."/>
            <person name="Gilmore M.S."/>
            <person name="Lebreton F."/>
            <person name="Walker B."/>
            <person name="Young S.K."/>
            <person name="Zeng Q."/>
            <person name="Gargeya S."/>
            <person name="Fitzgerald M."/>
            <person name="Haas B."/>
            <person name="Abouelleil A."/>
            <person name="Alvarado L."/>
            <person name="Arachchi H.M."/>
            <person name="Berlin A.M."/>
            <person name="Chapman S.B."/>
            <person name="Dewar J."/>
            <person name="Goldberg J."/>
            <person name="Griggs A."/>
            <person name="Gujja S."/>
            <person name="Hansen M."/>
            <person name="Howarth C."/>
            <person name="Imamovic A."/>
            <person name="Larimer J."/>
            <person name="McCowan C."/>
            <person name="Murphy C."/>
            <person name="Neiman D."/>
            <person name="Pearson M."/>
            <person name="Priest M."/>
            <person name="Roberts A."/>
            <person name="Saif S."/>
            <person name="Shea T."/>
            <person name="Sisk P."/>
            <person name="Sykes S."/>
            <person name="Wortman J."/>
            <person name="Nusbaum C."/>
            <person name="Birren B."/>
        </authorList>
    </citation>
    <scope>NUCLEOTIDE SEQUENCE [LARGE SCALE GENOMIC DNA]</scope>
    <source>
        <strain evidence="3 4">ATCC BAA-412</strain>
    </source>
</reference>
<evidence type="ECO:0000313" key="3">
    <source>
        <dbReference type="EMBL" id="EOL42232.1"/>
    </source>
</evidence>
<protein>
    <recommendedName>
        <fullName evidence="2">HTH cro/C1-type domain-containing protein</fullName>
    </recommendedName>
</protein>
<dbReference type="eggNOG" id="COG1476">
    <property type="taxonomic scope" value="Bacteria"/>
</dbReference>
<name>R3W3I6_9ENTE</name>
<gene>
    <name evidence="3" type="ORF">UC3_02583</name>
</gene>
<dbReference type="STRING" id="154621.RV11_GL002149"/>
<feature type="domain" description="HTH cro/C1-type" evidence="2">
    <location>
        <begin position="8"/>
        <end position="62"/>
    </location>
</feature>
<dbReference type="InterPro" id="IPR001387">
    <property type="entry name" value="Cro/C1-type_HTH"/>
</dbReference>
<dbReference type="InterPro" id="IPR010982">
    <property type="entry name" value="Lambda_DNA-bd_dom_sf"/>
</dbReference>
<dbReference type="SUPFAM" id="SSF47413">
    <property type="entry name" value="lambda repressor-like DNA-binding domains"/>
    <property type="match status" value="1"/>
</dbReference>
<dbReference type="PANTHER" id="PTHR46558">
    <property type="entry name" value="TRACRIPTIONAL REGULATORY PROTEIN-RELATED-RELATED"/>
    <property type="match status" value="1"/>
</dbReference>
<dbReference type="CDD" id="cd00093">
    <property type="entry name" value="HTH_XRE"/>
    <property type="match status" value="1"/>
</dbReference>
<keyword evidence="4" id="KW-1185">Reference proteome</keyword>
<dbReference type="GO" id="GO:0003677">
    <property type="term" value="F:DNA binding"/>
    <property type="evidence" value="ECO:0007669"/>
    <property type="project" value="UniProtKB-KW"/>
</dbReference>
<dbReference type="SMART" id="SM00530">
    <property type="entry name" value="HTH_XRE"/>
    <property type="match status" value="1"/>
</dbReference>
<dbReference type="Proteomes" id="UP000013785">
    <property type="component" value="Unassembled WGS sequence"/>
</dbReference>
<evidence type="ECO:0000313" key="4">
    <source>
        <dbReference type="Proteomes" id="UP000013785"/>
    </source>
</evidence>
<dbReference type="AlphaFoldDB" id="R3W3I6"/>